<dbReference type="OrthoDB" id="1495896at2"/>
<sequence>MARTRSPFTGPRMAVVLVGGFAVVIAVNLLMASIAVGSFHGTVVDNSYVASQNYNGWLRQAAASEALGWQAVPHRREDGRIVIETLHVPAAAQITATASRPLGVREETPLSFVAGAQGRWVSREAVAPGRWQLRMAIRAGDQAWAGEAEIR</sequence>
<dbReference type="RefSeq" id="WP_068350880.1">
    <property type="nucleotide sequence ID" value="NZ_CP016033.1"/>
</dbReference>
<dbReference type="Proteomes" id="UP000078263">
    <property type="component" value="Chromosome"/>
</dbReference>
<evidence type="ECO:0008006" key="3">
    <source>
        <dbReference type="Google" id="ProtNLM"/>
    </source>
</evidence>
<dbReference type="Pfam" id="PF05751">
    <property type="entry name" value="FixH"/>
    <property type="match status" value="1"/>
</dbReference>
<dbReference type="AlphaFoldDB" id="A0A192D4C5"/>
<dbReference type="KEGG" id="pns:A9D12_08460"/>
<dbReference type="STRING" id="1112.A9D12_08460"/>
<protein>
    <recommendedName>
        <fullName evidence="3">Nitrogen fixation protein FixH</fullName>
    </recommendedName>
</protein>
<keyword evidence="2" id="KW-1185">Reference proteome</keyword>
<evidence type="ECO:0000313" key="2">
    <source>
        <dbReference type="Proteomes" id="UP000078263"/>
    </source>
</evidence>
<gene>
    <name evidence="1" type="ORF">A9D12_08460</name>
</gene>
<accession>A0A192D4C5</accession>
<proteinExistence type="predicted"/>
<organism evidence="1 2">
    <name type="scientific">Erythrobacter neustonensis</name>
    <dbReference type="NCBI Taxonomy" id="1112"/>
    <lineage>
        <taxon>Bacteria</taxon>
        <taxon>Pseudomonadati</taxon>
        <taxon>Pseudomonadota</taxon>
        <taxon>Alphaproteobacteria</taxon>
        <taxon>Sphingomonadales</taxon>
        <taxon>Erythrobacteraceae</taxon>
        <taxon>Erythrobacter/Porphyrobacter group</taxon>
        <taxon>Erythrobacter</taxon>
    </lineage>
</organism>
<name>A0A192D4C5_9SPHN</name>
<evidence type="ECO:0000313" key="1">
    <source>
        <dbReference type="EMBL" id="ANK12970.1"/>
    </source>
</evidence>
<reference evidence="1 2" key="1">
    <citation type="submission" date="2016-05" db="EMBL/GenBank/DDBJ databases">
        <title>Compelete Genome Sequence of Bacteriochlorophyll-Synthesizing Bacterium Porphyrobacter neustonensis DSM 9434.</title>
        <authorList>
            <person name="Shi X.-L."/>
            <person name="Wu Y.-H."/>
            <person name="Cheng H."/>
            <person name="Xu L."/>
            <person name="Zhang X.-Q."/>
            <person name="Wang C.-S."/>
            <person name="Xu X.-W."/>
        </authorList>
    </citation>
    <scope>NUCLEOTIDE SEQUENCE [LARGE SCALE GENOMIC DNA]</scope>
    <source>
        <strain evidence="1 2">DSM 9434</strain>
    </source>
</reference>
<dbReference type="EMBL" id="CP016033">
    <property type="protein sequence ID" value="ANK12970.1"/>
    <property type="molecule type" value="Genomic_DNA"/>
</dbReference>
<dbReference type="InterPro" id="IPR008620">
    <property type="entry name" value="FixH"/>
</dbReference>